<comment type="caution">
    <text evidence="1">The sequence shown here is derived from an EMBL/GenBank/DDBJ whole genome shotgun (WGS) entry which is preliminary data.</text>
</comment>
<name>A0A9W9X9B8_9EURO</name>
<dbReference type="OrthoDB" id="10484644at2759"/>
<evidence type="ECO:0000313" key="1">
    <source>
        <dbReference type="EMBL" id="KAJ5486055.1"/>
    </source>
</evidence>
<reference evidence="1" key="1">
    <citation type="submission" date="2022-12" db="EMBL/GenBank/DDBJ databases">
        <authorList>
            <person name="Petersen C."/>
        </authorList>
    </citation>
    <scope>NUCLEOTIDE SEQUENCE</scope>
    <source>
        <strain evidence="1">IBT 17660</strain>
    </source>
</reference>
<gene>
    <name evidence="1" type="ORF">N7530_000355</name>
</gene>
<sequence length="105" mass="11663">MTVELKDIVMLCNYGERCQSSKSGLNVPAIKLQSVSSNGIATDNELRFEPVVWHRIYDGLGLDVPFGRFPHGRSWASSCASMFTLWVALQMRDAEIPSAGWKACL</sequence>
<dbReference type="EMBL" id="JAPWDO010000001">
    <property type="protein sequence ID" value="KAJ5486055.1"/>
    <property type="molecule type" value="Genomic_DNA"/>
</dbReference>
<reference evidence="1" key="2">
    <citation type="journal article" date="2023" name="IMA Fungus">
        <title>Comparative genomic study of the Penicillium genus elucidates a diverse pangenome and 15 lateral gene transfer events.</title>
        <authorList>
            <person name="Petersen C."/>
            <person name="Sorensen T."/>
            <person name="Nielsen M.R."/>
            <person name="Sondergaard T.E."/>
            <person name="Sorensen J.L."/>
            <person name="Fitzpatrick D.A."/>
            <person name="Frisvad J.C."/>
            <person name="Nielsen K.L."/>
        </authorList>
    </citation>
    <scope>NUCLEOTIDE SEQUENCE</scope>
    <source>
        <strain evidence="1">IBT 17660</strain>
    </source>
</reference>
<evidence type="ECO:0000313" key="2">
    <source>
        <dbReference type="Proteomes" id="UP001147760"/>
    </source>
</evidence>
<dbReference type="Proteomes" id="UP001147760">
    <property type="component" value="Unassembled WGS sequence"/>
</dbReference>
<accession>A0A9W9X9B8</accession>
<dbReference type="AlphaFoldDB" id="A0A9W9X9B8"/>
<proteinExistence type="predicted"/>
<organism evidence="1 2">
    <name type="scientific">Penicillium desertorum</name>
    <dbReference type="NCBI Taxonomy" id="1303715"/>
    <lineage>
        <taxon>Eukaryota</taxon>
        <taxon>Fungi</taxon>
        <taxon>Dikarya</taxon>
        <taxon>Ascomycota</taxon>
        <taxon>Pezizomycotina</taxon>
        <taxon>Eurotiomycetes</taxon>
        <taxon>Eurotiomycetidae</taxon>
        <taxon>Eurotiales</taxon>
        <taxon>Aspergillaceae</taxon>
        <taxon>Penicillium</taxon>
    </lineage>
</organism>
<keyword evidence="2" id="KW-1185">Reference proteome</keyword>
<protein>
    <submittedName>
        <fullName evidence="1">Transcriptional regulator family: Fungal Specific TF</fullName>
    </submittedName>
</protein>